<feature type="compositionally biased region" description="Polar residues" evidence="3">
    <location>
        <begin position="207"/>
        <end position="223"/>
    </location>
</feature>
<reference evidence="9 10" key="1">
    <citation type="submission" date="2023-04" db="EMBL/GenBank/DDBJ databases">
        <title>Genome of Basidiobolus ranarum AG-B5.</title>
        <authorList>
            <person name="Stajich J.E."/>
            <person name="Carter-House D."/>
            <person name="Gryganskyi A."/>
        </authorList>
    </citation>
    <scope>NUCLEOTIDE SEQUENCE [LARGE SCALE GENOMIC DNA]</scope>
    <source>
        <strain evidence="9 10">AG-B5</strain>
    </source>
</reference>
<evidence type="ECO:0000259" key="6">
    <source>
        <dbReference type="Pfam" id="PF26254"/>
    </source>
</evidence>
<dbReference type="InterPro" id="IPR058568">
    <property type="entry name" value="Ig_TRAPPC9_Trs120_4th"/>
</dbReference>
<feature type="domain" description="Trs120/TRAPPC9 first Ig-like" evidence="6">
    <location>
        <begin position="622"/>
        <end position="798"/>
    </location>
</feature>
<organism evidence="9 10">
    <name type="scientific">Basidiobolus ranarum</name>
    <dbReference type="NCBI Taxonomy" id="34480"/>
    <lineage>
        <taxon>Eukaryota</taxon>
        <taxon>Fungi</taxon>
        <taxon>Fungi incertae sedis</taxon>
        <taxon>Zoopagomycota</taxon>
        <taxon>Entomophthoromycotina</taxon>
        <taxon>Basidiobolomycetes</taxon>
        <taxon>Basidiobolales</taxon>
        <taxon>Basidiobolaceae</taxon>
        <taxon>Basidiobolus</taxon>
    </lineage>
</organism>
<comment type="caution">
    <text evidence="9">The sequence shown here is derived from an EMBL/GenBank/DDBJ whole genome shotgun (WGS) entry which is preliminary data.</text>
</comment>
<evidence type="ECO:0000259" key="4">
    <source>
        <dbReference type="Pfam" id="PF08626"/>
    </source>
</evidence>
<evidence type="ECO:0000259" key="8">
    <source>
        <dbReference type="Pfam" id="PF26283"/>
    </source>
</evidence>
<feature type="region of interest" description="Disordered" evidence="3">
    <location>
        <begin position="207"/>
        <end position="251"/>
    </location>
</feature>
<dbReference type="Pfam" id="PF26282">
    <property type="entry name" value="Ig_TRAPPC9-Trs120_3rd"/>
    <property type="match status" value="1"/>
</dbReference>
<dbReference type="Pfam" id="PF26283">
    <property type="entry name" value="Ig_TRAPPC9-Trs120_4th"/>
    <property type="match status" value="1"/>
</dbReference>
<evidence type="ECO:0000259" key="5">
    <source>
        <dbReference type="Pfam" id="PF26251"/>
    </source>
</evidence>
<proteinExistence type="predicted"/>
<gene>
    <name evidence="9" type="ORF">K7432_000451</name>
</gene>
<accession>A0ABR2X4P1</accession>
<feature type="domain" description="Trs120/TRAPPC9 TPR region" evidence="5">
    <location>
        <begin position="385"/>
        <end position="598"/>
    </location>
</feature>
<evidence type="ECO:0000313" key="10">
    <source>
        <dbReference type="Proteomes" id="UP001479436"/>
    </source>
</evidence>
<evidence type="ECO:0000259" key="7">
    <source>
        <dbReference type="Pfam" id="PF26282"/>
    </source>
</evidence>
<dbReference type="InterPro" id="IPR013935">
    <property type="entry name" value="Trs120_TRAPPC9"/>
</dbReference>
<evidence type="ECO:0000256" key="1">
    <source>
        <dbReference type="ARBA" id="ARBA00004555"/>
    </source>
</evidence>
<dbReference type="InterPro" id="IPR058563">
    <property type="entry name" value="Trs120_TRAPPC9_N"/>
</dbReference>
<dbReference type="Proteomes" id="UP001479436">
    <property type="component" value="Unassembled WGS sequence"/>
</dbReference>
<dbReference type="PANTHER" id="PTHR21512:SF5">
    <property type="entry name" value="TRAFFICKING PROTEIN PARTICLE COMPLEX SUBUNIT 9"/>
    <property type="match status" value="1"/>
</dbReference>
<dbReference type="Pfam" id="PF08626">
    <property type="entry name" value="TRAPPC9-Trs120"/>
    <property type="match status" value="1"/>
</dbReference>
<dbReference type="EMBL" id="JASJQH010000008">
    <property type="protein sequence ID" value="KAK9768695.1"/>
    <property type="molecule type" value="Genomic_DNA"/>
</dbReference>
<dbReference type="Pfam" id="PF26254">
    <property type="entry name" value="Ig_TRAPPC9-Trs120_1st"/>
    <property type="match status" value="1"/>
</dbReference>
<dbReference type="Pfam" id="PF26280">
    <property type="entry name" value="Ig_TRAPPC9-Trs120_2nd"/>
    <property type="match status" value="1"/>
</dbReference>
<dbReference type="InterPro" id="IPR058565">
    <property type="entry name" value="Ig_TRAPPC9_Trs120_1st"/>
</dbReference>
<dbReference type="InterPro" id="IPR058567">
    <property type="entry name" value="Ig_TRAPPC9_Trs120_3rd"/>
</dbReference>
<name>A0ABR2X4P1_9FUNG</name>
<dbReference type="PANTHER" id="PTHR21512">
    <property type="entry name" value="TRAFFICKING PROTEIN PARTICLE COMPLEX SUBUNIT 9"/>
    <property type="match status" value="1"/>
</dbReference>
<feature type="domain" description="Trs120/TRAPPC9 N-terminal" evidence="4">
    <location>
        <begin position="7"/>
        <end position="328"/>
    </location>
</feature>
<keyword evidence="10" id="KW-1185">Reference proteome</keyword>
<dbReference type="Pfam" id="PF26251">
    <property type="entry name" value="TPR_TRAPPC9-Trs120"/>
    <property type="match status" value="1"/>
</dbReference>
<dbReference type="InterPro" id="IPR058564">
    <property type="entry name" value="TPR_TRAPPC9_Trs120"/>
</dbReference>
<sequence>MRKTIYHSLTDPCKTSILLVPVGNIDPAVFQKYASLISKFNVISLSDITPYFGGNSSPSFGPHSTDKSRGNEQARFTTNLFKEGSIQFNFVTSVNGDFAFLEQFQLYRQVLGVIGIIHCQSCTDLTEEYQNFISILKQYPTCLISRCYAFEPSDNQADDTKGVIMIPNVGNISFYMNTMICDFASSMLNAFNLMAASIESSHIIHSPNSGDGQLNTPSATPNGAFSPMRNSLLSPSPSPSPNPDSPNTLVNSATSFADLTPDVRAKKCTQGRVYKLISDLYLMAGKLPDALALYTSAIETTRNNTDFVWHASALEGYYCALTLLASTQPTAESVASIPIPIFPSANPGANNVGSLARKSLFGEYVERSRNIIALYDKVDIACLQVESRLKGAKLLTIILKFGTGEAALNAVLEDQIETKPPSGTAAKSHVLKAELMNLLMQSWSIARDGLSPLNQVQIASIVVAMCSTINYHRKSAYFLRQCTLVAAPIVANVSSSSDSLKRAKFGLLEGMRRFCDVYGVDVDSTPVDEEAEVAESYGWPELQIDVIEDCIAISDGLTDSEQTINYTIQLLRKYHRVLSREEQLRLSFTLQRIVNNKTSPTNSTKAISRLPILKAFEVCRPVPARVSYPQHKLKITDTESNNPDPFIYNPYAKKTGENVAVPLVVNDLAFFDVTLVNPFAFDLDISSIRLSTEGIPFESVPSAVIVPSGASILLRLSGTPQAPGDLALRGCFIRLFGSNEEEFLLTQNREGKNEERWRIELDHLKRVKQSGLDSAVDRAEKRLSFKRTSAKFSECKFQTVPVIEEQPLLEVASSTLLNSSIMLFEGGKSHIDFVLRNVGTTPIDFIAFSFTDNTVISPPYNHRRSQDISAESLYEMEMGAQNEPVLSLEESDNIKVHLLPNQEHKVTVTTYGKRGCTTGDIIINYGYLEREEQESDLFYIRQLNIPVMITVNQGLSISDVELLPFQRIESLNPSDISISLASNEMMKREDIAAIESFVSSRSDKQFRNDYCLMVLDVLNVWMLPLKVNFAMNHSCVLSDQDPSVYNFNTVVNAGCTHRLILPVKRIFLSEELLDRPIPNLTKKQFTVPKGPKLTLDEERLQRALFWYKQEFLRHISATWVSGSFEHQGVLHFQGFRLTESMLEALKKEEISFRASLVGITPSKDVQKLDANRYCCKPNEICNVQLEIHNHQEIPAKLCLRVQPVHDHHNGRLDYELSSFLAFNGVTQTYLRKIPPNGSIKWSLPIAFFSPGEYKIMYHGQDVYTQHIYYATEPLVVQVHDG</sequence>
<feature type="compositionally biased region" description="Low complexity" evidence="3">
    <location>
        <begin position="226"/>
        <end position="235"/>
    </location>
</feature>
<feature type="domain" description="Trs120/TRAPPC9 third Ig-like" evidence="7">
    <location>
        <begin position="970"/>
        <end position="1146"/>
    </location>
</feature>
<feature type="domain" description="Trs120/TRAPPC9 fourth Ig-like" evidence="8">
    <location>
        <begin position="1163"/>
        <end position="1279"/>
    </location>
</feature>
<evidence type="ECO:0000256" key="3">
    <source>
        <dbReference type="SAM" id="MobiDB-lite"/>
    </source>
</evidence>
<comment type="subcellular location">
    <subcellularLocation>
        <location evidence="1">Golgi apparatus</location>
    </subcellularLocation>
</comment>
<protein>
    <submittedName>
        <fullName evidence="9">Uncharacterized protein</fullName>
    </submittedName>
</protein>
<evidence type="ECO:0000256" key="2">
    <source>
        <dbReference type="ARBA" id="ARBA00023034"/>
    </source>
</evidence>
<keyword evidence="2" id="KW-0333">Golgi apparatus</keyword>
<evidence type="ECO:0000313" key="9">
    <source>
        <dbReference type="EMBL" id="KAK9768695.1"/>
    </source>
</evidence>